<dbReference type="PROSITE" id="PS00028">
    <property type="entry name" value="ZINC_FINGER_C2H2_1"/>
    <property type="match status" value="1"/>
</dbReference>
<keyword evidence="1" id="KW-0862">Zinc</keyword>
<dbReference type="OrthoDB" id="3800855at2759"/>
<feature type="compositionally biased region" description="Low complexity" evidence="2">
    <location>
        <begin position="31"/>
        <end position="43"/>
    </location>
</feature>
<reference evidence="4" key="1">
    <citation type="journal article" date="2020" name="Stud. Mycol.">
        <title>101 Dothideomycetes genomes: a test case for predicting lifestyles and emergence of pathogens.</title>
        <authorList>
            <person name="Haridas S."/>
            <person name="Albert R."/>
            <person name="Binder M."/>
            <person name="Bloem J."/>
            <person name="Labutti K."/>
            <person name="Salamov A."/>
            <person name="Andreopoulos B."/>
            <person name="Baker S."/>
            <person name="Barry K."/>
            <person name="Bills G."/>
            <person name="Bluhm B."/>
            <person name="Cannon C."/>
            <person name="Castanera R."/>
            <person name="Culley D."/>
            <person name="Daum C."/>
            <person name="Ezra D."/>
            <person name="Gonzalez J."/>
            <person name="Henrissat B."/>
            <person name="Kuo A."/>
            <person name="Liang C."/>
            <person name="Lipzen A."/>
            <person name="Lutzoni F."/>
            <person name="Magnuson J."/>
            <person name="Mondo S."/>
            <person name="Nolan M."/>
            <person name="Ohm R."/>
            <person name="Pangilinan J."/>
            <person name="Park H.-J."/>
            <person name="Ramirez L."/>
            <person name="Alfaro M."/>
            <person name="Sun H."/>
            <person name="Tritt A."/>
            <person name="Yoshinaga Y."/>
            <person name="Zwiers L.-H."/>
            <person name="Turgeon B."/>
            <person name="Goodwin S."/>
            <person name="Spatafora J."/>
            <person name="Crous P."/>
            <person name="Grigoriev I."/>
        </authorList>
    </citation>
    <scope>NUCLEOTIDE SEQUENCE</scope>
    <source>
        <strain evidence="4">CBS 107.79</strain>
    </source>
</reference>
<evidence type="ECO:0000313" key="5">
    <source>
        <dbReference type="Proteomes" id="UP000800036"/>
    </source>
</evidence>
<feature type="region of interest" description="Disordered" evidence="2">
    <location>
        <begin position="297"/>
        <end position="348"/>
    </location>
</feature>
<sequence length="510" mass="56127">MEGSLSPSSFTRTRRETSAVSSTDLPHWEAFDPSAPSSFFDSSKNGSVVPSASEYTGQSRDSSRFVNSAHSARFPTSPLSNNSNSGAQDGFSLSPQDSAHAGADGFGYFSPYYMNGAASDDFLSPMNYDLQSSSSSSFYPAISRYGSPSHLPATISGPSPMSDTVQSESWSTQRRIVPSPRPPMPPFPCPVREAERDQKSQHGADLNYSCTGIAVENMAEVRRHVQRAHRPEFLKLCPTCNEHSVDEAAYMKEHGKKGEKCENPRKQPRGTATEAEWMKLRAMDSPTRDNRLLSTTASIPALETPHASKSAVTPENRLTANVPSGEPTGWLSFGHGGSGSDPNWGNQISANSHVPVGFPSSSLFRSVPSAYSVPTPVQNLQLLHQEYPTGSQQQLRQEPSWTMRGLSTRYASPPNTKYQQRRSIVCSMESTDAADPGPAICDDCGRVFTGEYRRGNRARHRRQKHGDTEDMYDCKDPGCEASFKRQDARLKHYRKHHRELAPSDPTPRKL</sequence>
<organism evidence="4 5">
    <name type="scientific">Bimuria novae-zelandiae CBS 107.79</name>
    <dbReference type="NCBI Taxonomy" id="1447943"/>
    <lineage>
        <taxon>Eukaryota</taxon>
        <taxon>Fungi</taxon>
        <taxon>Dikarya</taxon>
        <taxon>Ascomycota</taxon>
        <taxon>Pezizomycotina</taxon>
        <taxon>Dothideomycetes</taxon>
        <taxon>Pleosporomycetidae</taxon>
        <taxon>Pleosporales</taxon>
        <taxon>Massarineae</taxon>
        <taxon>Didymosphaeriaceae</taxon>
        <taxon>Bimuria</taxon>
    </lineage>
</organism>
<feature type="region of interest" description="Disordered" evidence="2">
    <location>
        <begin position="455"/>
        <end position="510"/>
    </location>
</feature>
<keyword evidence="1" id="KW-0863">Zinc-finger</keyword>
<feature type="region of interest" description="Disordered" evidence="2">
    <location>
        <begin position="253"/>
        <end position="272"/>
    </location>
</feature>
<keyword evidence="5" id="KW-1185">Reference proteome</keyword>
<dbReference type="SMART" id="SM00355">
    <property type="entry name" value="ZnF_C2H2"/>
    <property type="match status" value="2"/>
</dbReference>
<feature type="compositionally biased region" description="Basic and acidic residues" evidence="2">
    <location>
        <begin position="465"/>
        <end position="490"/>
    </location>
</feature>
<feature type="compositionally biased region" description="Basic and acidic residues" evidence="2">
    <location>
        <begin position="253"/>
        <end position="265"/>
    </location>
</feature>
<feature type="compositionally biased region" description="Polar residues" evidence="2">
    <location>
        <begin position="1"/>
        <end position="11"/>
    </location>
</feature>
<feature type="compositionally biased region" description="Basic residues" evidence="2">
    <location>
        <begin position="455"/>
        <end position="464"/>
    </location>
</feature>
<keyword evidence="1" id="KW-0479">Metal-binding</keyword>
<dbReference type="Proteomes" id="UP000800036">
    <property type="component" value="Unassembled WGS sequence"/>
</dbReference>
<evidence type="ECO:0000259" key="3">
    <source>
        <dbReference type="PROSITE" id="PS50157"/>
    </source>
</evidence>
<evidence type="ECO:0000256" key="1">
    <source>
        <dbReference type="PROSITE-ProRule" id="PRU00042"/>
    </source>
</evidence>
<feature type="region of interest" description="Disordered" evidence="2">
    <location>
        <begin position="1"/>
        <end position="96"/>
    </location>
</feature>
<dbReference type="AlphaFoldDB" id="A0A6A5VUE4"/>
<dbReference type="PROSITE" id="PS50157">
    <property type="entry name" value="ZINC_FINGER_C2H2_2"/>
    <property type="match status" value="1"/>
</dbReference>
<accession>A0A6A5VUE4</accession>
<feature type="compositionally biased region" description="Polar residues" evidence="2">
    <location>
        <begin position="44"/>
        <end position="70"/>
    </location>
</feature>
<feature type="region of interest" description="Disordered" evidence="2">
    <location>
        <begin position="150"/>
        <end position="188"/>
    </location>
</feature>
<name>A0A6A5VUE4_9PLEO</name>
<protein>
    <recommendedName>
        <fullName evidence="3">C2H2-type domain-containing protein</fullName>
    </recommendedName>
</protein>
<gene>
    <name evidence="4" type="ORF">BU23DRAFT_626400</name>
</gene>
<feature type="compositionally biased region" description="Polar residues" evidence="2">
    <location>
        <begin position="310"/>
        <end position="322"/>
    </location>
</feature>
<proteinExistence type="predicted"/>
<feature type="compositionally biased region" description="Polar residues" evidence="2">
    <location>
        <begin position="156"/>
        <end position="174"/>
    </location>
</feature>
<evidence type="ECO:0000313" key="4">
    <source>
        <dbReference type="EMBL" id="KAF1976857.1"/>
    </source>
</evidence>
<feature type="compositionally biased region" description="Pro residues" evidence="2">
    <location>
        <begin position="179"/>
        <end position="188"/>
    </location>
</feature>
<dbReference type="InterPro" id="IPR013087">
    <property type="entry name" value="Znf_C2H2_type"/>
</dbReference>
<feature type="compositionally biased region" description="Polar residues" evidence="2">
    <location>
        <begin position="77"/>
        <end position="96"/>
    </location>
</feature>
<feature type="domain" description="C2H2-type" evidence="3">
    <location>
        <begin position="472"/>
        <end position="502"/>
    </location>
</feature>
<dbReference type="Gene3D" id="3.30.160.60">
    <property type="entry name" value="Classic Zinc Finger"/>
    <property type="match status" value="1"/>
</dbReference>
<dbReference type="EMBL" id="ML976665">
    <property type="protein sequence ID" value="KAF1976857.1"/>
    <property type="molecule type" value="Genomic_DNA"/>
</dbReference>
<dbReference type="GO" id="GO:0008270">
    <property type="term" value="F:zinc ion binding"/>
    <property type="evidence" value="ECO:0007669"/>
    <property type="project" value="UniProtKB-KW"/>
</dbReference>
<evidence type="ECO:0000256" key="2">
    <source>
        <dbReference type="SAM" id="MobiDB-lite"/>
    </source>
</evidence>